<reference evidence="7" key="1">
    <citation type="submission" date="2025-08" db="UniProtKB">
        <authorList>
            <consortium name="Ensembl"/>
        </authorList>
    </citation>
    <scope>IDENTIFICATION</scope>
</reference>
<dbReference type="AlphaFoldDB" id="A0A669PM74"/>
<name>A0A669PM74_PHACC</name>
<dbReference type="SMART" id="SM00442">
    <property type="entry name" value="FGF"/>
    <property type="match status" value="1"/>
</dbReference>
<accession>A0A669PM74</accession>
<dbReference type="FunFam" id="2.80.10.50:FF:000001">
    <property type="entry name" value="Fibroblast growth factor"/>
    <property type="match status" value="1"/>
</dbReference>
<evidence type="ECO:0000256" key="3">
    <source>
        <dbReference type="ARBA" id="ARBA00022782"/>
    </source>
</evidence>
<proteinExistence type="inferred from homology"/>
<dbReference type="PRINTS" id="PR00263">
    <property type="entry name" value="HBGFFGF"/>
</dbReference>
<dbReference type="Ensembl" id="ENSPCLT00000010249.1">
    <property type="protein sequence ID" value="ENSPCLP00000007478.1"/>
    <property type="gene ID" value="ENSPCLG00000006253.1"/>
</dbReference>
<dbReference type="Pfam" id="PF00167">
    <property type="entry name" value="FGF"/>
    <property type="match status" value="1"/>
</dbReference>
<evidence type="ECO:0000256" key="5">
    <source>
        <dbReference type="RuleBase" id="RU049442"/>
    </source>
</evidence>
<dbReference type="InterPro" id="IPR008996">
    <property type="entry name" value="IL1/FGF"/>
</dbReference>
<reference evidence="7" key="2">
    <citation type="submission" date="2025-09" db="UniProtKB">
        <authorList>
            <consortium name="Ensembl"/>
        </authorList>
    </citation>
    <scope>IDENTIFICATION</scope>
</reference>
<keyword evidence="4" id="KW-0497">Mitogen</keyword>
<comment type="similarity">
    <text evidence="1 5">Belongs to the heparin-binding growth factors family.</text>
</comment>
<feature type="compositionally biased region" description="Basic residues" evidence="6">
    <location>
        <begin position="45"/>
        <end position="58"/>
    </location>
</feature>
<evidence type="ECO:0000313" key="8">
    <source>
        <dbReference type="Proteomes" id="UP000472261"/>
    </source>
</evidence>
<evidence type="ECO:0000256" key="6">
    <source>
        <dbReference type="SAM" id="MobiDB-lite"/>
    </source>
</evidence>
<dbReference type="PANTHER" id="PTHR11486">
    <property type="entry name" value="FIBROBLAST GROWTH FACTOR"/>
    <property type="match status" value="1"/>
</dbReference>
<dbReference type="Gene3D" id="2.80.10.50">
    <property type="match status" value="1"/>
</dbReference>
<sequence>LRLFAVNLPPLLQCRTLASSSSHPRLQLCCSIPLLLGEDASKKQNPTKKPTHPSKPPRRFPPPHLSLTHTPSRSPPLSLIGGTPRTGCASLALGRGGRAGERRGEEGAGARQTHTGKIAFVSGTASGAGARCCGCRSPPLSARSAPAAPRRHRAGERAARRLLSSYYYCHFFFPLLSLSLSTSLSVRVISAFSAYRGFPPCPPTSFSCTHAAPRPRFLWVQPESAKLPGIFPPKLGSMSGKVIKPKEEKDASKEPQLKGIVTKLYSRQGYHLQLQADGTIDGTKEEDSSYTLFNLIPVGLRVVAIQGVQTKLYLAMNSEGYLYTSEHFTPECKFKESVFENYYVTYSSMIYRQQQSGRGWYLGLNKEGEIMKGNHVKKNKPAAHFLPKPLKVAMYKEPSLHDLTEFSRSGSGTPTKSRSVSGVLNGGKSMSQNEST</sequence>
<evidence type="ECO:0000256" key="1">
    <source>
        <dbReference type="ARBA" id="ARBA00007936"/>
    </source>
</evidence>
<dbReference type="GO" id="GO:0008083">
    <property type="term" value="F:growth factor activity"/>
    <property type="evidence" value="ECO:0007669"/>
    <property type="project" value="InterPro"/>
</dbReference>
<dbReference type="PRINTS" id="PR00262">
    <property type="entry name" value="IL1HBGF"/>
</dbReference>
<keyword evidence="2" id="KW-0217">Developmental protein</keyword>
<evidence type="ECO:0000256" key="4">
    <source>
        <dbReference type="ARBA" id="ARBA00023246"/>
    </source>
</evidence>
<dbReference type="CDD" id="cd23329">
    <property type="entry name" value="beta-trefoil_FGF13"/>
    <property type="match status" value="1"/>
</dbReference>
<feature type="region of interest" description="Disordered" evidence="6">
    <location>
        <begin position="404"/>
        <end position="436"/>
    </location>
</feature>
<dbReference type="PROSITE" id="PS00247">
    <property type="entry name" value="HBGF_FGF"/>
    <property type="match status" value="1"/>
</dbReference>
<keyword evidence="3" id="KW-0221">Differentiation</keyword>
<dbReference type="GO" id="GO:0030154">
    <property type="term" value="P:cell differentiation"/>
    <property type="evidence" value="ECO:0007669"/>
    <property type="project" value="UniProtKB-KW"/>
</dbReference>
<dbReference type="SUPFAM" id="SSF50353">
    <property type="entry name" value="Cytokine"/>
    <property type="match status" value="1"/>
</dbReference>
<evidence type="ECO:0000256" key="2">
    <source>
        <dbReference type="ARBA" id="ARBA00022473"/>
    </source>
</evidence>
<dbReference type="Proteomes" id="UP000472261">
    <property type="component" value="Unplaced"/>
</dbReference>
<dbReference type="GO" id="GO:0051781">
    <property type="term" value="P:positive regulation of cell division"/>
    <property type="evidence" value="ECO:0007669"/>
    <property type="project" value="UniProtKB-KW"/>
</dbReference>
<evidence type="ECO:0000313" key="7">
    <source>
        <dbReference type="Ensembl" id="ENSPCLP00000007478.1"/>
    </source>
</evidence>
<protein>
    <recommendedName>
        <fullName evidence="5">Fibroblast growth factor</fullName>
        <shortName evidence="5">FGF</shortName>
    </recommendedName>
</protein>
<organism evidence="7 8">
    <name type="scientific">Phasianus colchicus</name>
    <name type="common">Common pheasant</name>
    <dbReference type="NCBI Taxonomy" id="9054"/>
    <lineage>
        <taxon>Eukaryota</taxon>
        <taxon>Metazoa</taxon>
        <taxon>Chordata</taxon>
        <taxon>Craniata</taxon>
        <taxon>Vertebrata</taxon>
        <taxon>Euteleostomi</taxon>
        <taxon>Archelosauria</taxon>
        <taxon>Archosauria</taxon>
        <taxon>Dinosauria</taxon>
        <taxon>Saurischia</taxon>
        <taxon>Theropoda</taxon>
        <taxon>Coelurosauria</taxon>
        <taxon>Aves</taxon>
        <taxon>Neognathae</taxon>
        <taxon>Galloanserae</taxon>
        <taxon>Galliformes</taxon>
        <taxon>Phasianidae</taxon>
        <taxon>Phasianinae</taxon>
        <taxon>Phasianus</taxon>
    </lineage>
</organism>
<feature type="compositionally biased region" description="Polar residues" evidence="6">
    <location>
        <begin position="406"/>
        <end position="436"/>
    </location>
</feature>
<keyword evidence="8" id="KW-1185">Reference proteome</keyword>
<feature type="region of interest" description="Disordered" evidence="6">
    <location>
        <begin position="40"/>
        <end position="80"/>
    </location>
</feature>
<dbReference type="InterPro" id="IPR002209">
    <property type="entry name" value="Fibroblast_GF_fam"/>
</dbReference>